<proteinExistence type="predicted"/>
<name>L8JIT6_9BACT</name>
<dbReference type="EMBL" id="AMZN01000095">
    <property type="protein sequence ID" value="ELR68725.1"/>
    <property type="molecule type" value="Genomic_DNA"/>
</dbReference>
<dbReference type="Proteomes" id="UP000011135">
    <property type="component" value="Unassembled WGS sequence"/>
</dbReference>
<feature type="chain" id="PRO_5003993074" evidence="1">
    <location>
        <begin position="22"/>
        <end position="1088"/>
    </location>
</feature>
<comment type="caution">
    <text evidence="3">The sequence shown here is derived from an EMBL/GenBank/DDBJ whole genome shotgun (WGS) entry which is preliminary data.</text>
</comment>
<dbReference type="eggNOG" id="COG3209">
    <property type="taxonomic scope" value="Bacteria"/>
</dbReference>
<dbReference type="STRING" id="1237149.C900_05908"/>
<keyword evidence="4" id="KW-1185">Reference proteome</keyword>
<evidence type="ECO:0000256" key="1">
    <source>
        <dbReference type="SAM" id="SignalP"/>
    </source>
</evidence>
<dbReference type="AlphaFoldDB" id="L8JIT6"/>
<dbReference type="InterPro" id="IPR045619">
    <property type="entry name" value="DUF6443"/>
</dbReference>
<evidence type="ECO:0000313" key="3">
    <source>
        <dbReference type="EMBL" id="ELR68725.1"/>
    </source>
</evidence>
<dbReference type="RefSeq" id="WP_009582989.1">
    <property type="nucleotide sequence ID" value="NZ_AMZN01000095.1"/>
</dbReference>
<evidence type="ECO:0000259" key="2">
    <source>
        <dbReference type="Pfam" id="PF20041"/>
    </source>
</evidence>
<keyword evidence="1" id="KW-0732">Signal</keyword>
<organism evidence="3 4">
    <name type="scientific">Fulvivirga imtechensis AK7</name>
    <dbReference type="NCBI Taxonomy" id="1237149"/>
    <lineage>
        <taxon>Bacteria</taxon>
        <taxon>Pseudomonadati</taxon>
        <taxon>Bacteroidota</taxon>
        <taxon>Cytophagia</taxon>
        <taxon>Cytophagales</taxon>
        <taxon>Fulvivirgaceae</taxon>
        <taxon>Fulvivirga</taxon>
    </lineage>
</organism>
<accession>L8JIT6</accession>
<evidence type="ECO:0000313" key="4">
    <source>
        <dbReference type="Proteomes" id="UP000011135"/>
    </source>
</evidence>
<reference evidence="3 4" key="1">
    <citation type="submission" date="2012-12" db="EMBL/GenBank/DDBJ databases">
        <title>Genome assembly of Fulvivirga imtechensis AK7.</title>
        <authorList>
            <person name="Nupur N."/>
            <person name="Khatri I."/>
            <person name="Kumar R."/>
            <person name="Subramanian S."/>
            <person name="Pinnaka A."/>
        </authorList>
    </citation>
    <scope>NUCLEOTIDE SEQUENCE [LARGE SCALE GENOMIC DNA]</scope>
    <source>
        <strain evidence="3 4">AK7</strain>
    </source>
</reference>
<feature type="domain" description="DUF6443" evidence="2">
    <location>
        <begin position="866"/>
        <end position="1002"/>
    </location>
</feature>
<dbReference type="Pfam" id="PF20041">
    <property type="entry name" value="DUF6443"/>
    <property type="match status" value="1"/>
</dbReference>
<protein>
    <submittedName>
        <fullName evidence="3">Cell well associated RhsD protein</fullName>
    </submittedName>
</protein>
<sequence length="1088" mass="120332">MKVKHLLTLVMFVCSISFLSAQTACIQYYSGPNIAIPGLNFKLKVNWNSCPYPSDFYDYGQELNHDWRFPDGTYGGSKGNTNYITSDKGGTYKTWLNYIPDQCKVCPCQNGVPPESCNPEDKWAQTGSYYVTPLSQSLVKVNNGFLYAPDVTLKVNSNASSMIYSISWYRKDGTSWIFLFNQFDGNTYTPLVGGKYYMAKVTYYYEGKYSYKVATGQIWVANPPESPAACVVKESGPGVYIPGIPTTIRQNWSVYSDCTRPDGQILDTYWTTPSGSGGGGDAPATVVAEAPGWYQLDVRYIPDPCSKCYCENGEPNGSCNPEDETMTAGSTYLPGHGLQLSSTGDAYGSTINLTYNPAAQPYITEIRWYNNDVMQDNSFDGLTSVIAYQGGKWYARVTFEHDGYTSYVSTNSIFIDQNDCISVTNGVTVAIPGMAVELGLAGACAGYDPPYLDLFWKSPKTTYNGTTENANAAVTFNDARAGYYFLYGRKYDPNFGEDRNKKIGSYYLPRLVQYIHSNGTTGNIPVNSTLSIFSNFPFQSVRWYSGTHDNYTLVGTGNTYVANTEGQRIYARVKYEVGLQVAEVVTSTVLIGSEQTGCAVMTSGISTNIPGMTHTLSHTCTDATNPWWISTYSGRKVVSGSTELEAYKPGRYYLMDFNSAGTQNQGVLGMIYIAPFEQKFTVNGGDYVHGSKVILGEGKSSVNLCYTSNVDTYIESIEWKKNGRILSNQTSACYNGLKEPGLYTITPTFKAGTQRSSIGTYFIVFGSDLQVSYMATDHPLILNATIKIENYYDFDPNQPYEWYKDGVLISGETGPTITVDESGIYMASAVTKGSNPTRLLSNEINIDTRADVNSVTTYAAQIEGIKDVTTLKSSPIEDVSVSRQYFDGIGRPIQTISKQASPMKKDIVAVQDYGAFGREEKQYLPFVRNSTDGLYKYIDMTDVNNELYQFYQGENDNIPNTSVPYAQKVFEASPLDRVLEVGEVGENWQIGTGNTVKTTYRTNTSTDNVKIWTVTNDVPSSTETYEEGVLNVVEVESEDGNVSLEFSNREGNTVLKRRVLGAGDYLDTYFVFNDLGQLLYVIPPKVAN</sequence>
<feature type="signal peptide" evidence="1">
    <location>
        <begin position="1"/>
        <end position="21"/>
    </location>
</feature>
<dbReference type="OrthoDB" id="925066at2"/>
<gene>
    <name evidence="3" type="ORF">C900_05908</name>
</gene>